<evidence type="ECO:0000313" key="1">
    <source>
        <dbReference type="EMBL" id="OJE49137.1"/>
    </source>
</evidence>
<organism evidence="1 2">
    <name type="scientific">Bacillus proteolyticus</name>
    <dbReference type="NCBI Taxonomy" id="2026192"/>
    <lineage>
        <taxon>Bacteria</taxon>
        <taxon>Bacillati</taxon>
        <taxon>Bacillota</taxon>
        <taxon>Bacilli</taxon>
        <taxon>Bacillales</taxon>
        <taxon>Bacillaceae</taxon>
        <taxon>Bacillus</taxon>
        <taxon>Bacillus cereus group</taxon>
    </lineage>
</organism>
<dbReference type="RefSeq" id="WP_071744708.1">
    <property type="nucleotide sequence ID" value="NZ_MACH01000054.1"/>
</dbReference>
<sequence>MNNRYESIQFGVMSYSIPNKEVVFGQTTLGQLLPVPYRDTEAGSNPREYQGLTEVNKRILESFLLHGKKNDFWAYHSGASLTITKGEINPKKENTLEFADACITNGLQTISLGRILIIIKTYQIEREKGEKVIHKKIAKKNEFSLREKLLKYFIEDVVDMIFVNVSINDVNNVLTWINKKENINFERRLNEMSLDDLLNIKIPFKAVLLDDLVSEDDTQRLGYDIANSNNDTQKVKVDDKFGTRYKEWLENELLYQVSKEEILIEYRRFSMKKKKDNQEVIHIIDLLRAILPTTLFVDKDDEDIRKFIGKRANKVEPVYNLFEKIIFLHSDIPEVKNAIKIVANLMPDLIRMIKVVRKYDEKFRQNLDFDKIDRWADLKNCESYKSHFFDSFGNRKSEIEVNDAIKKHFRLSFKNLLSLFIYATRLVIQVDEKLNVSYDLDEDVIEDIIDRIYRTFVMARSQRSMIGSTSDLLRDSHLYKLIETDVEQIIEKKYNLHDYVKQFRVAVVTLINDINEKKLLIDDKNSVIKIEKFPA</sequence>
<name>A0AA44KXY1_9BACI</name>
<evidence type="ECO:0008006" key="3">
    <source>
        <dbReference type="Google" id="ProtNLM"/>
    </source>
</evidence>
<gene>
    <name evidence="1" type="ORF">BAQ49_25260</name>
</gene>
<dbReference type="EMBL" id="MACH01000054">
    <property type="protein sequence ID" value="OJE49137.1"/>
    <property type="molecule type" value="Genomic_DNA"/>
</dbReference>
<accession>A0AA44KXY1</accession>
<proteinExistence type="predicted"/>
<dbReference type="AlphaFoldDB" id="A0AA44KXY1"/>
<comment type="caution">
    <text evidence="1">The sequence shown here is derived from an EMBL/GenBank/DDBJ whole genome shotgun (WGS) entry which is preliminary data.</text>
</comment>
<protein>
    <recommendedName>
        <fullName evidence="3">AIPR protein</fullName>
    </recommendedName>
</protein>
<dbReference type="Proteomes" id="UP000183185">
    <property type="component" value="Unassembled WGS sequence"/>
</dbReference>
<evidence type="ECO:0000313" key="2">
    <source>
        <dbReference type="Proteomes" id="UP000183185"/>
    </source>
</evidence>
<reference evidence="1 2" key="1">
    <citation type="submission" date="2016-06" db="EMBL/GenBank/DDBJ databases">
        <title>First insights into the genetic diversity and population structure of in the Bacillus cereus group bacteria from diverse marine environments.</title>
        <authorList>
            <person name="Liu Y."/>
            <person name="Lai Q."/>
            <person name="Shao Z."/>
        </authorList>
    </citation>
    <scope>NUCLEOTIDE SEQUENCE [LARGE SCALE GENOMIC DNA]</scope>
    <source>
        <strain evidence="1 2">TD42</strain>
    </source>
</reference>